<keyword evidence="1" id="KW-0244">Early protein</keyword>
<dbReference type="Pfam" id="PF01696">
    <property type="entry name" value="Adeno_E1B_55K"/>
    <property type="match status" value="1"/>
</dbReference>
<feature type="domain" description="Adenovirus E1B protein N-terminal" evidence="4">
    <location>
        <begin position="1"/>
        <end position="69"/>
    </location>
</feature>
<evidence type="ECO:0000259" key="4">
    <source>
        <dbReference type="Pfam" id="PF04623"/>
    </source>
</evidence>
<dbReference type="InterPro" id="IPR006717">
    <property type="entry name" value="Adeno_E1B_55K_N"/>
</dbReference>
<organism evidence="5">
    <name type="scientific">Human adenovirus D serotype 9</name>
    <name type="common">HAdV-9</name>
    <name type="synonym">Human adenovirus 9</name>
    <dbReference type="NCBI Taxonomy" id="10527"/>
    <lineage>
        <taxon>Viruses</taxon>
        <taxon>Varidnaviria</taxon>
        <taxon>Bamfordvirae</taxon>
        <taxon>Preplasmiviricota</taxon>
        <taxon>Polisuviricotina</taxon>
        <taxon>Pharingeaviricetes</taxon>
        <taxon>Rowavirales</taxon>
        <taxon>Adenoviridae</taxon>
        <taxon>Mastadenovirus</taxon>
        <taxon>Mastadenovirus dominans</taxon>
        <taxon>Human mastadenovirus D</taxon>
    </lineage>
</organism>
<feature type="compositionally biased region" description="Basic and acidic residues" evidence="3">
    <location>
        <begin position="60"/>
        <end position="71"/>
    </location>
</feature>
<sequence>MEPGHPTEQGLHPGLRSHAPVEGLDQAAGTENLELLASTASSSGSSSSTQTNIHVGGRNEAGHGREPEERPGPSVGRGAGLNQILRYDETKSRVRACECGGRHTRMQPVALDVTEELRPDHLVMACTGTEFSSSGEDTD</sequence>
<feature type="region of interest" description="Disordered" evidence="3">
    <location>
        <begin position="1"/>
        <end position="82"/>
    </location>
</feature>
<gene>
    <name evidence="5" type="primary">E1B</name>
</gene>
<keyword evidence="2" id="KW-0945">Host-virus interaction</keyword>
<evidence type="ECO:0000256" key="2">
    <source>
        <dbReference type="ARBA" id="ARBA00022581"/>
    </source>
</evidence>
<evidence type="ECO:0000256" key="1">
    <source>
        <dbReference type="ARBA" id="ARBA00022518"/>
    </source>
</evidence>
<name>G3FJH8_ADE09</name>
<dbReference type="InterPro" id="IPR002612">
    <property type="entry name" value="Adeno_E1B_55kDa"/>
</dbReference>
<evidence type="ECO:0000313" key="5">
    <source>
        <dbReference type="EMBL" id="AEO45122.1"/>
    </source>
</evidence>
<dbReference type="Pfam" id="PF04623">
    <property type="entry name" value="Adeno_E1B_55K_N"/>
    <property type="match status" value="1"/>
</dbReference>
<feature type="compositionally biased region" description="Low complexity" evidence="3">
    <location>
        <begin position="37"/>
        <end position="49"/>
    </location>
</feature>
<evidence type="ECO:0000256" key="3">
    <source>
        <dbReference type="SAM" id="MobiDB-lite"/>
    </source>
</evidence>
<reference evidence="5" key="1">
    <citation type="submission" date="2011-03" db="EMBL/GenBank/DDBJ databases">
        <title>Expression of alternatively spliced E1B mRNAs that can give rise to E1BN proteins is conserved among human adenoviruses.</title>
        <authorList>
            <person name="Sieber T."/>
            <person name="Dobner T."/>
        </authorList>
    </citation>
    <scope>NUCLEOTIDE SEQUENCE</scope>
</reference>
<organismHost>
    <name type="scientific">Homo sapiens</name>
    <name type="common">Human</name>
    <dbReference type="NCBI Taxonomy" id="9606"/>
</organismHost>
<accession>G3FJH8</accession>
<proteinExistence type="evidence at transcript level"/>
<dbReference type="EMBL" id="JF734721">
    <property type="protein sequence ID" value="AEO45122.1"/>
    <property type="molecule type" value="mRNA"/>
</dbReference>
<protein>
    <submittedName>
        <fullName evidence="5">E1B-139R</fullName>
    </submittedName>
</protein>